<evidence type="ECO:0000256" key="2">
    <source>
        <dbReference type="ARBA" id="ARBA00022475"/>
    </source>
</evidence>
<comment type="subcellular location">
    <subcellularLocation>
        <location evidence="17">Postsynaptic cell membrane</location>
        <topology evidence="17">Multi-pass membrane protein</topology>
    </subcellularLocation>
</comment>
<keyword evidence="5 18" id="KW-1133">Transmembrane helix</keyword>
<keyword evidence="15" id="KW-1071">Ligand-gated ion channel</keyword>
<keyword evidence="16 18" id="KW-0407">Ion channel</keyword>
<evidence type="ECO:0000256" key="9">
    <source>
        <dbReference type="ARBA" id="ARBA00023157"/>
    </source>
</evidence>
<evidence type="ECO:0000259" key="21">
    <source>
        <dbReference type="Pfam" id="PF02932"/>
    </source>
</evidence>
<dbReference type="InterPro" id="IPR018000">
    <property type="entry name" value="Neurotransmitter_ion_chnl_CS"/>
</dbReference>
<dbReference type="GO" id="GO:0005254">
    <property type="term" value="F:chloride channel activity"/>
    <property type="evidence" value="ECO:0007669"/>
    <property type="project" value="UniProtKB-KW"/>
</dbReference>
<dbReference type="GeneID" id="109487608"/>
<dbReference type="InterPro" id="IPR006201">
    <property type="entry name" value="Neur_channel"/>
</dbReference>
<feature type="domain" description="Neurotransmitter-gated ion-channel transmembrane" evidence="21">
    <location>
        <begin position="266"/>
        <end position="353"/>
    </location>
</feature>
<dbReference type="RefSeq" id="XP_019647171.1">
    <property type="nucleotide sequence ID" value="XM_019791612.1"/>
</dbReference>
<evidence type="ECO:0000256" key="12">
    <source>
        <dbReference type="ARBA" id="ARBA00023180"/>
    </source>
</evidence>
<keyword evidence="8 18" id="KW-0472">Membrane</keyword>
<protein>
    <submittedName>
        <fullName evidence="23">Gamma-aminobutyric acid receptor subunit alpha-6-like</fullName>
    </submittedName>
</protein>
<keyword evidence="22" id="KW-1185">Reference proteome</keyword>
<name>A0A6P5AYH8_BRABE</name>
<evidence type="ECO:0000256" key="10">
    <source>
        <dbReference type="ARBA" id="ARBA00023170"/>
    </source>
</evidence>
<proteinExistence type="inferred from homology"/>
<keyword evidence="11" id="KW-0869">Chloride channel</keyword>
<keyword evidence="2" id="KW-1003">Cell membrane</keyword>
<feature type="transmembrane region" description="Helical" evidence="18">
    <location>
        <begin position="259"/>
        <end position="283"/>
    </location>
</feature>
<evidence type="ECO:0000256" key="11">
    <source>
        <dbReference type="ARBA" id="ARBA00023173"/>
    </source>
</evidence>
<organism evidence="22 23">
    <name type="scientific">Branchiostoma belcheri</name>
    <name type="common">Amphioxus</name>
    <dbReference type="NCBI Taxonomy" id="7741"/>
    <lineage>
        <taxon>Eukaryota</taxon>
        <taxon>Metazoa</taxon>
        <taxon>Chordata</taxon>
        <taxon>Cephalochordata</taxon>
        <taxon>Leptocardii</taxon>
        <taxon>Amphioxiformes</taxon>
        <taxon>Branchiostomatidae</taxon>
        <taxon>Branchiostoma</taxon>
    </lineage>
</organism>
<dbReference type="AlphaFoldDB" id="A0A6P5AYH8"/>
<feature type="transmembrane region" description="Helical" evidence="18">
    <location>
        <begin position="290"/>
        <end position="309"/>
    </location>
</feature>
<keyword evidence="9" id="KW-1015">Disulfide bond</keyword>
<reference evidence="23" key="1">
    <citation type="submission" date="2025-08" db="UniProtKB">
        <authorList>
            <consortium name="RefSeq"/>
        </authorList>
    </citation>
    <scope>IDENTIFICATION</scope>
    <source>
        <tissue evidence="23">Gonad</tissue>
    </source>
</reference>
<dbReference type="FunFam" id="1.20.58.390:FF:000067">
    <property type="entry name" value="Glycine receptor subunit alpha-2"/>
    <property type="match status" value="1"/>
</dbReference>
<keyword evidence="13" id="KW-0868">Chloride</keyword>
<dbReference type="GO" id="GO:0034707">
    <property type="term" value="C:chloride channel complex"/>
    <property type="evidence" value="ECO:0007669"/>
    <property type="project" value="UniProtKB-KW"/>
</dbReference>
<dbReference type="InterPro" id="IPR036734">
    <property type="entry name" value="Neur_chan_lig-bd_sf"/>
</dbReference>
<comment type="similarity">
    <text evidence="18">Belongs to the ligand-gated ion channel (TC 1.A.9) family.</text>
</comment>
<feature type="region of interest" description="Disordered" evidence="19">
    <location>
        <begin position="354"/>
        <end position="384"/>
    </location>
</feature>
<keyword evidence="12" id="KW-0325">Glycoprotein</keyword>
<keyword evidence="3 18" id="KW-0812">Transmembrane</keyword>
<feature type="transmembrane region" description="Helical" evidence="18">
    <location>
        <begin position="324"/>
        <end position="347"/>
    </location>
</feature>
<keyword evidence="7 18" id="KW-0406">Ion transport</keyword>
<dbReference type="PRINTS" id="PR00252">
    <property type="entry name" value="NRIONCHANNEL"/>
</dbReference>
<dbReference type="InterPro" id="IPR001390">
    <property type="entry name" value="GABAAa_rcpt"/>
</dbReference>
<evidence type="ECO:0000256" key="1">
    <source>
        <dbReference type="ARBA" id="ARBA00022448"/>
    </source>
</evidence>
<evidence type="ECO:0000256" key="3">
    <source>
        <dbReference type="ARBA" id="ARBA00022692"/>
    </source>
</evidence>
<accession>A0A6P5AYH8</accession>
<keyword evidence="14" id="KW-0628">Postsynaptic cell membrane</keyword>
<evidence type="ECO:0000256" key="19">
    <source>
        <dbReference type="SAM" id="MobiDB-lite"/>
    </source>
</evidence>
<dbReference type="Proteomes" id="UP000515135">
    <property type="component" value="Unplaced"/>
</dbReference>
<evidence type="ECO:0000256" key="8">
    <source>
        <dbReference type="ARBA" id="ARBA00023136"/>
    </source>
</evidence>
<dbReference type="InterPro" id="IPR038050">
    <property type="entry name" value="Neuro_actylchol_rec"/>
</dbReference>
<dbReference type="GO" id="GO:0004890">
    <property type="term" value="F:GABA-A receptor activity"/>
    <property type="evidence" value="ECO:0007669"/>
    <property type="project" value="InterPro"/>
</dbReference>
<dbReference type="Pfam" id="PF02931">
    <property type="entry name" value="Neur_chan_LBD"/>
    <property type="match status" value="1"/>
</dbReference>
<evidence type="ECO:0000256" key="5">
    <source>
        <dbReference type="ARBA" id="ARBA00022989"/>
    </source>
</evidence>
<keyword evidence="1 18" id="KW-0813">Transport</keyword>
<dbReference type="NCBIfam" id="TIGR00860">
    <property type="entry name" value="LIC"/>
    <property type="match status" value="1"/>
</dbReference>
<dbReference type="GO" id="GO:0045211">
    <property type="term" value="C:postsynaptic membrane"/>
    <property type="evidence" value="ECO:0007669"/>
    <property type="project" value="UniProtKB-SubCell"/>
</dbReference>
<dbReference type="GO" id="GO:0005230">
    <property type="term" value="F:extracellular ligand-gated monoatomic ion channel activity"/>
    <property type="evidence" value="ECO:0007669"/>
    <property type="project" value="InterPro"/>
</dbReference>
<gene>
    <name evidence="23" type="primary">LOC109487608</name>
</gene>
<evidence type="ECO:0000313" key="23">
    <source>
        <dbReference type="RefSeq" id="XP_019647171.1"/>
    </source>
</evidence>
<dbReference type="InterPro" id="IPR006028">
    <property type="entry name" value="GABAA/Glycine_rcpt"/>
</dbReference>
<dbReference type="KEGG" id="bbel:109487608"/>
<dbReference type="InterPro" id="IPR006029">
    <property type="entry name" value="Neurotrans-gated_channel_TM"/>
</dbReference>
<dbReference type="InterPro" id="IPR006202">
    <property type="entry name" value="Neur_chan_lig-bd"/>
</dbReference>
<dbReference type="PRINTS" id="PR01079">
    <property type="entry name" value="GABAARALPHA"/>
</dbReference>
<sequence length="449" mass="51459">MSAPLWSVVTVCCALIAHWDLSSAQLLNLTAANSTESPSTEPRSLQENITSILDELIDGYDNRIRPGIGGGPTVVMTDIYVTSIGPVSEVDMEYTLDCFFRQTWQDTRLQFRGPPKELRLNNVMLDKIWTPDTYFRNGKKAIAHTMTTPNKLFRIQENGTVLYTMRLTIHAECPMMLENFPMDTQVCPLRFGSYGYPKDEIEFHWKYEDDYKNSVSISDEDQRLNQYELQKHEAGKELKISKSGQYIIMTVDFYLKRNMGYFLIQTYLPCILIVVLSWVSFWINKESTPARVALGITTVLTMTTLSTSARHSLPKVSYANAMDWFIAVCFAFVFASLVEYACVNYFSMRKPSPPPIRNSQDENEDYDNEQQGTSAGNGKGGAEVKEKTGCCSVFRGRWWPQVVKCMRNNILYRAESEDNVSNIDRLSRAMFPFTFGIFNVVYWLAYYIE</sequence>
<dbReference type="OrthoDB" id="203862at2759"/>
<evidence type="ECO:0000259" key="20">
    <source>
        <dbReference type="Pfam" id="PF02931"/>
    </source>
</evidence>
<keyword evidence="4 18" id="KW-0732">Signal</keyword>
<dbReference type="FunFam" id="2.70.170.10:FF:000043">
    <property type="entry name" value="Gamma-aminobutyric acid receptor alpha-like"/>
    <property type="match status" value="1"/>
</dbReference>
<dbReference type="Pfam" id="PF02932">
    <property type="entry name" value="Neur_chan_memb"/>
    <property type="match status" value="1"/>
</dbReference>
<dbReference type="PROSITE" id="PS00236">
    <property type="entry name" value="NEUROTR_ION_CHANNEL"/>
    <property type="match status" value="1"/>
</dbReference>
<feature type="domain" description="Neurotransmitter-gated ion-channel ligand-binding" evidence="20">
    <location>
        <begin position="51"/>
        <end position="259"/>
    </location>
</feature>
<evidence type="ECO:0000256" key="4">
    <source>
        <dbReference type="ARBA" id="ARBA00022729"/>
    </source>
</evidence>
<evidence type="ECO:0000256" key="6">
    <source>
        <dbReference type="ARBA" id="ARBA00023018"/>
    </source>
</evidence>
<evidence type="ECO:0000256" key="15">
    <source>
        <dbReference type="ARBA" id="ARBA00023286"/>
    </source>
</evidence>
<dbReference type="Gene3D" id="1.20.58.390">
    <property type="entry name" value="Neurotransmitter-gated ion-channel transmembrane domain"/>
    <property type="match status" value="1"/>
</dbReference>
<feature type="signal peptide" evidence="18">
    <location>
        <begin position="1"/>
        <end position="24"/>
    </location>
</feature>
<evidence type="ECO:0000256" key="16">
    <source>
        <dbReference type="ARBA" id="ARBA00023303"/>
    </source>
</evidence>
<dbReference type="CDD" id="cd19049">
    <property type="entry name" value="LGIC_TM_anion"/>
    <property type="match status" value="1"/>
</dbReference>
<dbReference type="Gene3D" id="2.70.170.10">
    <property type="entry name" value="Neurotransmitter-gated ion-channel ligand-binding domain"/>
    <property type="match status" value="1"/>
</dbReference>
<dbReference type="SUPFAM" id="SSF90112">
    <property type="entry name" value="Neurotransmitter-gated ion-channel transmembrane pore"/>
    <property type="match status" value="1"/>
</dbReference>
<keyword evidence="6" id="KW-0770">Synapse</keyword>
<evidence type="ECO:0000313" key="22">
    <source>
        <dbReference type="Proteomes" id="UP000515135"/>
    </source>
</evidence>
<evidence type="ECO:0000256" key="7">
    <source>
        <dbReference type="ARBA" id="ARBA00023065"/>
    </source>
</evidence>
<evidence type="ECO:0000256" key="17">
    <source>
        <dbReference type="ARBA" id="ARBA00034104"/>
    </source>
</evidence>
<feature type="transmembrane region" description="Helical" evidence="18">
    <location>
        <begin position="429"/>
        <end position="448"/>
    </location>
</feature>
<evidence type="ECO:0000256" key="18">
    <source>
        <dbReference type="RuleBase" id="RU000687"/>
    </source>
</evidence>
<dbReference type="SUPFAM" id="SSF63712">
    <property type="entry name" value="Nicotinic receptor ligand binding domain-like"/>
    <property type="match status" value="1"/>
</dbReference>
<feature type="chain" id="PRO_5028502460" evidence="18">
    <location>
        <begin position="25"/>
        <end position="449"/>
    </location>
</feature>
<dbReference type="InterPro" id="IPR036719">
    <property type="entry name" value="Neuro-gated_channel_TM_sf"/>
</dbReference>
<evidence type="ECO:0000256" key="14">
    <source>
        <dbReference type="ARBA" id="ARBA00023257"/>
    </source>
</evidence>
<evidence type="ECO:0000256" key="13">
    <source>
        <dbReference type="ARBA" id="ARBA00023214"/>
    </source>
</evidence>
<dbReference type="PANTHER" id="PTHR18945">
    <property type="entry name" value="NEUROTRANSMITTER GATED ION CHANNEL"/>
    <property type="match status" value="1"/>
</dbReference>
<keyword evidence="10" id="KW-0675">Receptor</keyword>
<dbReference type="PRINTS" id="PR00253">
    <property type="entry name" value="GABAARECEPTR"/>
</dbReference>